<gene>
    <name evidence="1" type="ORF">F7Q99_34945</name>
</gene>
<dbReference type="RefSeq" id="WP_153469777.1">
    <property type="nucleotide sequence ID" value="NZ_WBOF01000004.1"/>
</dbReference>
<dbReference type="Proteomes" id="UP000450000">
    <property type="component" value="Unassembled WGS sequence"/>
</dbReference>
<sequence length="90" mass="9356">MNPSAPATVVVHVKAARTALYDLTLLLSLPEGSSADPAAIRRYVEDLQPGVLSAACTDTTLDRVTDVALVDILGIEPSGHGADTGARDDR</sequence>
<organism evidence="1 2">
    <name type="scientific">Streptomyces kaniharaensis</name>
    <dbReference type="NCBI Taxonomy" id="212423"/>
    <lineage>
        <taxon>Bacteria</taxon>
        <taxon>Bacillati</taxon>
        <taxon>Actinomycetota</taxon>
        <taxon>Actinomycetes</taxon>
        <taxon>Kitasatosporales</taxon>
        <taxon>Streptomycetaceae</taxon>
        <taxon>Streptomyces</taxon>
    </lineage>
</organism>
<dbReference type="OrthoDB" id="9842755at2"/>
<proteinExistence type="predicted"/>
<dbReference type="AlphaFoldDB" id="A0A6N7L0I4"/>
<keyword evidence="2" id="KW-1185">Reference proteome</keyword>
<evidence type="ECO:0000313" key="2">
    <source>
        <dbReference type="Proteomes" id="UP000450000"/>
    </source>
</evidence>
<dbReference type="EMBL" id="WBOF01000004">
    <property type="protein sequence ID" value="MQS17240.1"/>
    <property type="molecule type" value="Genomic_DNA"/>
</dbReference>
<name>A0A6N7L0I4_9ACTN</name>
<evidence type="ECO:0000313" key="1">
    <source>
        <dbReference type="EMBL" id="MQS17240.1"/>
    </source>
</evidence>
<protein>
    <submittedName>
        <fullName evidence="1">Uncharacterized protein</fullName>
    </submittedName>
</protein>
<comment type="caution">
    <text evidence="1">The sequence shown here is derived from an EMBL/GenBank/DDBJ whole genome shotgun (WGS) entry which is preliminary data.</text>
</comment>
<accession>A0A6N7L0I4</accession>
<reference evidence="1 2" key="1">
    <citation type="submission" date="2019-09" db="EMBL/GenBank/DDBJ databases">
        <title>Genome Sequences of Streptomyces kaniharaensis ATCC 21070.</title>
        <authorList>
            <person name="Zhu W."/>
            <person name="De Crecy-Lagard V."/>
            <person name="Richards N.G."/>
        </authorList>
    </citation>
    <scope>NUCLEOTIDE SEQUENCE [LARGE SCALE GENOMIC DNA]</scope>
    <source>
        <strain evidence="1 2">SF-557</strain>
    </source>
</reference>